<dbReference type="EMBL" id="AAZO01004441">
    <property type="status" value="NOT_ANNOTATED_CDS"/>
    <property type="molecule type" value="Genomic_DNA"/>
</dbReference>
<evidence type="ECO:0000256" key="2">
    <source>
        <dbReference type="ARBA" id="ARBA00035119"/>
    </source>
</evidence>
<evidence type="ECO:0000256" key="1">
    <source>
        <dbReference type="ARBA" id="ARBA00022801"/>
    </source>
</evidence>
<dbReference type="EnsemblMetazoa" id="PHUM380180-RA">
    <property type="protein sequence ID" value="PHUM380180-PA"/>
    <property type="gene ID" value="PHUM380180"/>
</dbReference>
<name>E0VQM7_PEDHC</name>
<dbReference type="RefSeq" id="XP_002428421.1">
    <property type="nucleotide sequence ID" value="XM_002428376.1"/>
</dbReference>
<organism>
    <name type="scientific">Pediculus humanus subsp. corporis</name>
    <name type="common">Body louse</name>
    <dbReference type="NCBI Taxonomy" id="121224"/>
    <lineage>
        <taxon>Eukaryota</taxon>
        <taxon>Metazoa</taxon>
        <taxon>Ecdysozoa</taxon>
        <taxon>Arthropoda</taxon>
        <taxon>Hexapoda</taxon>
        <taxon>Insecta</taxon>
        <taxon>Pterygota</taxon>
        <taxon>Neoptera</taxon>
        <taxon>Paraneoptera</taxon>
        <taxon>Psocodea</taxon>
        <taxon>Troctomorpha</taxon>
        <taxon>Phthiraptera</taxon>
        <taxon>Anoplura</taxon>
        <taxon>Pediculidae</taxon>
        <taxon>Pediculus</taxon>
    </lineage>
</organism>
<dbReference type="InterPro" id="IPR019438">
    <property type="entry name" value="Q_salvage"/>
</dbReference>
<comment type="catalytic activity">
    <reaction evidence="5 6">
        <text>queuosine 5'-phosphate + H2O = queuine + D-ribose 5-phosphate</text>
        <dbReference type="Rhea" id="RHEA:75387"/>
        <dbReference type="ChEBI" id="CHEBI:15377"/>
        <dbReference type="ChEBI" id="CHEBI:17433"/>
        <dbReference type="ChEBI" id="CHEBI:78346"/>
        <dbReference type="ChEBI" id="CHEBI:194371"/>
    </reaction>
    <physiologicalReaction direction="left-to-right" evidence="5 6">
        <dbReference type="Rhea" id="RHEA:75388"/>
    </physiologicalReaction>
</comment>
<gene>
    <name evidence="8" type="primary">8237211</name>
    <name evidence="7" type="ORF">Phum_PHUM380180</name>
</gene>
<evidence type="ECO:0000313" key="9">
    <source>
        <dbReference type="Proteomes" id="UP000009046"/>
    </source>
</evidence>
<evidence type="ECO:0000256" key="3">
    <source>
        <dbReference type="ARBA" id="ARBA00035306"/>
    </source>
</evidence>
<reference evidence="8" key="3">
    <citation type="submission" date="2021-02" db="UniProtKB">
        <authorList>
            <consortium name="EnsemblMetazoa"/>
        </authorList>
    </citation>
    <scope>IDENTIFICATION</scope>
    <source>
        <strain evidence="8">USDA</strain>
    </source>
</reference>
<dbReference type="GO" id="GO:0016787">
    <property type="term" value="F:hydrolase activity"/>
    <property type="evidence" value="ECO:0007669"/>
    <property type="project" value="UniProtKB-KW"/>
</dbReference>
<protein>
    <recommendedName>
        <fullName evidence="3 6">Queuosine 5'-phosphate N-glycosylase/hydrolase</fullName>
        <ecNumber evidence="6">3.2.2.-</ecNumber>
    </recommendedName>
    <alternativeName>
        <fullName evidence="4 6">Queuosine-nucleotide N-glycosylase/hydrolase</fullName>
    </alternativeName>
</protein>
<dbReference type="STRING" id="121224.E0VQM7"/>
<dbReference type="GO" id="GO:0006400">
    <property type="term" value="P:tRNA modification"/>
    <property type="evidence" value="ECO:0007669"/>
    <property type="project" value="TreeGrafter"/>
</dbReference>
<proteinExistence type="inferred from homology"/>
<dbReference type="EC" id="3.2.2.-" evidence="6"/>
<dbReference type="EMBL" id="DS235430">
    <property type="protein sequence ID" value="EEB15683.1"/>
    <property type="molecule type" value="Genomic_DNA"/>
</dbReference>
<keyword evidence="9" id="KW-1185">Reference proteome</keyword>
<dbReference type="Proteomes" id="UP000009046">
    <property type="component" value="Unassembled WGS sequence"/>
</dbReference>
<evidence type="ECO:0000256" key="4">
    <source>
        <dbReference type="ARBA" id="ARBA00035393"/>
    </source>
</evidence>
<dbReference type="OMA" id="FSFWSEE"/>
<dbReference type="OrthoDB" id="416777at2759"/>
<evidence type="ECO:0000256" key="5">
    <source>
        <dbReference type="ARBA" id="ARBA00048204"/>
    </source>
</evidence>
<dbReference type="GeneID" id="8237211"/>
<keyword evidence="1 6" id="KW-0378">Hydrolase</keyword>
<dbReference type="FunCoup" id="E0VQM7">
    <property type="interactions" value="686"/>
</dbReference>
<dbReference type="HOGENOM" id="CLU_036001_2_1_1"/>
<dbReference type="eggNOG" id="KOG2524">
    <property type="taxonomic scope" value="Eukaryota"/>
</dbReference>
<comment type="function">
    <text evidence="6">Catalyzes the hydrolysis of queuosine 5'-phosphate, releasing the nucleobase queuine (q). Is required for salvage of queuine from exogenous queuosine (Q) that is imported and then converted to queuosine 5'-phosphate intracellularly.</text>
</comment>
<evidence type="ECO:0000313" key="8">
    <source>
        <dbReference type="EnsemblMetazoa" id="PHUM380180-PA"/>
    </source>
</evidence>
<dbReference type="AlphaFoldDB" id="E0VQM7"/>
<dbReference type="KEGG" id="phu:Phum_PHUM380180"/>
<reference evidence="7" key="2">
    <citation type="submission" date="2007-04" db="EMBL/GenBank/DDBJ databases">
        <title>The genome of the human body louse.</title>
        <authorList>
            <consortium name="The Human Body Louse Genome Consortium"/>
            <person name="Kirkness E."/>
            <person name="Walenz B."/>
            <person name="Hass B."/>
            <person name="Bruggner R."/>
            <person name="Strausberg R."/>
        </authorList>
    </citation>
    <scope>NUCLEOTIDE SEQUENCE</scope>
    <source>
        <strain evidence="7">USDA</strain>
    </source>
</reference>
<evidence type="ECO:0000256" key="6">
    <source>
        <dbReference type="RuleBase" id="RU365002"/>
    </source>
</evidence>
<dbReference type="VEuPathDB" id="VectorBase:PHUM380180"/>
<accession>E0VQM7</accession>
<dbReference type="PANTHER" id="PTHR21314">
    <property type="entry name" value="QUEUOSINE 5'-PHOSPHATE N-GLYCOSYLASE_HYDROLASE-RELATED"/>
    <property type="match status" value="1"/>
</dbReference>
<evidence type="ECO:0000313" key="7">
    <source>
        <dbReference type="EMBL" id="EEB15683.1"/>
    </source>
</evidence>
<reference evidence="7" key="1">
    <citation type="submission" date="2007-04" db="EMBL/GenBank/DDBJ databases">
        <title>Annotation of Pediculus humanus corporis strain USDA.</title>
        <authorList>
            <person name="Kirkness E."/>
            <person name="Hannick L."/>
            <person name="Hass B."/>
            <person name="Bruggner R."/>
            <person name="Lawson D."/>
            <person name="Bidwell S."/>
            <person name="Joardar V."/>
            <person name="Caler E."/>
            <person name="Walenz B."/>
            <person name="Inman J."/>
            <person name="Schobel S."/>
            <person name="Galinsky K."/>
            <person name="Amedeo P."/>
            <person name="Strausberg R."/>
        </authorList>
    </citation>
    <scope>NUCLEOTIDE SEQUENCE</scope>
    <source>
        <strain evidence="7">USDA</strain>
    </source>
</reference>
<comment type="similarity">
    <text evidence="2 6">Belongs to the QNG1 protein family.</text>
</comment>
<dbReference type="InParanoid" id="E0VQM7"/>
<dbReference type="CTD" id="8237211"/>
<sequence length="347" mass="39951">MDITLSPRASGKYISSLAKYIKINDGEVEKTALKVVDLLQNHTISLSKISEDDLCPTTSDEETINWIFVVDTLNFCFWSSGTENWNVTWKGKTYSGYFALCAAINRALSEGYSVTDPKFYSQISIRDLKTIFRGDNELISIPLLNKRLDCLHEIGLILLEKFDGKFSNCVLSSDHSAKKLLQVIVDNFPCFKDESNYKGKRVSFYKRAQILIGDLWTHFKGKNFGFFNDIEELTMFADYRVPQVLAYFNILEYDEVLMDKLKKGVILESGCEEEVEIRGCTIHAIELINQKVKGILTNVVENISENNDNDALVCNSILLDHYFWNYRRQHRTEVENIPFHKTLSVYY</sequence>
<dbReference type="PANTHER" id="PTHR21314:SF0">
    <property type="entry name" value="QUEUOSINE 5'-PHOSPHATE N-GLYCOSYLASE_HYDROLASE"/>
    <property type="match status" value="1"/>
</dbReference>
<dbReference type="Pfam" id="PF10343">
    <property type="entry name" value="Q_salvage"/>
    <property type="match status" value="1"/>
</dbReference>